<reference evidence="5" key="1">
    <citation type="journal article" date="2020" name="Microbiol. Resour. Announc.">
        <title>Complete Genome Sequence of Novel Psychrotolerant Legionella Strain TUM19329, Isolated from Antarctic Lake Sediment.</title>
        <authorList>
            <person name="Shimada S."/>
            <person name="Nakai R."/>
            <person name="Aoki K."/>
            <person name="Shimoeda N."/>
            <person name="Ohno G."/>
            <person name="Miyazaki Y."/>
            <person name="Kudoh S."/>
            <person name="Imura S."/>
            <person name="Watanabe K."/>
            <person name="Ishii Y."/>
            <person name="Tateda K."/>
        </authorList>
    </citation>
    <scope>NUCLEOTIDE SEQUENCE [LARGE SCALE GENOMIC DNA]</scope>
    <source>
        <strain evidence="5">TUM19329</strain>
    </source>
</reference>
<evidence type="ECO:0000256" key="2">
    <source>
        <dbReference type="ARBA" id="ARBA00023315"/>
    </source>
</evidence>
<evidence type="ECO:0000313" key="6">
    <source>
        <dbReference type="Proteomes" id="UP000502894"/>
    </source>
</evidence>
<dbReference type="Gene3D" id="3.40.47.10">
    <property type="match status" value="1"/>
</dbReference>
<evidence type="ECO:0000259" key="4">
    <source>
        <dbReference type="Pfam" id="PF08545"/>
    </source>
</evidence>
<feature type="domain" description="Beta-ketoacyl-[acyl-carrier-protein] synthase III N-terminal" evidence="4">
    <location>
        <begin position="104"/>
        <end position="182"/>
    </location>
</feature>
<evidence type="ECO:0000256" key="1">
    <source>
        <dbReference type="ARBA" id="ARBA00022679"/>
    </source>
</evidence>
<dbReference type="GO" id="GO:0004315">
    <property type="term" value="F:3-oxoacyl-[acyl-carrier-protein] synthase activity"/>
    <property type="evidence" value="ECO:0007669"/>
    <property type="project" value="InterPro"/>
</dbReference>
<evidence type="ECO:0000313" key="5">
    <source>
        <dbReference type="EMBL" id="BCA94624.1"/>
    </source>
</evidence>
<gene>
    <name evidence="5" type="primary">fabH2</name>
    <name evidence="5" type="ORF">TUM19329_09850</name>
</gene>
<protein>
    <submittedName>
        <fullName evidence="5">3-oxoacyl-[acyl-carrier-protein] synthase 3 protein 2</fullName>
    </submittedName>
</protein>
<dbReference type="InterPro" id="IPR013751">
    <property type="entry name" value="ACP_syn_III_N"/>
</dbReference>
<keyword evidence="1" id="KW-0808">Transferase</keyword>
<dbReference type="InterPro" id="IPR016039">
    <property type="entry name" value="Thiolase-like"/>
</dbReference>
<proteinExistence type="predicted"/>
<dbReference type="InterPro" id="IPR013747">
    <property type="entry name" value="ACP_syn_III_C"/>
</dbReference>
<dbReference type="NCBIfam" id="NF006829">
    <property type="entry name" value="PRK09352.1"/>
    <property type="match status" value="1"/>
</dbReference>
<dbReference type="Proteomes" id="UP000502894">
    <property type="component" value="Chromosome"/>
</dbReference>
<sequence>MKTIIIDSSVYVPKQVVSNDVYEKKFNLEKNWIEKRTGIQLRHLAEETQSTSDLAVEAIKPILSRNSEPIEFILCATSTPDSLLPSTANKICNKLDLNHDVFCFDIMAACSGFLYALSVANAFIQSGLYQSGIVVGSDKMSAIINQEDPYTCTLFGDAAGAFLLKKSSHSDKGIISTVLGSDSTGVDKLFIKAGGSEIPMTSQRLLNNEHYVTMLGKEVFINAVNKMTSMIDKVTEKSGLSSKEIHYIIPHQANQRISDAVYDKLGRPEHVKMFSIIKNHGNIVNASIPVTYHCYQKEMSSNKNMIMVSFGAGFNFGALHIRT</sequence>
<dbReference type="PANTHER" id="PTHR34069">
    <property type="entry name" value="3-OXOACYL-[ACYL-CARRIER-PROTEIN] SYNTHASE 3"/>
    <property type="match status" value="1"/>
</dbReference>
<dbReference type="SUPFAM" id="SSF53901">
    <property type="entry name" value="Thiolase-like"/>
    <property type="match status" value="1"/>
</dbReference>
<feature type="domain" description="Beta-ketoacyl-[acyl-carrier-protein] synthase III C-terminal" evidence="3">
    <location>
        <begin position="236"/>
        <end position="322"/>
    </location>
</feature>
<dbReference type="GO" id="GO:0006633">
    <property type="term" value="P:fatty acid biosynthetic process"/>
    <property type="evidence" value="ECO:0007669"/>
    <property type="project" value="InterPro"/>
</dbReference>
<dbReference type="Pfam" id="PF08545">
    <property type="entry name" value="ACP_syn_III"/>
    <property type="match status" value="1"/>
</dbReference>
<dbReference type="KEGG" id="lant:TUM19329_09850"/>
<dbReference type="AlphaFoldDB" id="A0A6F8T1R6"/>
<organism evidence="5 6">
    <name type="scientific">Legionella antarctica</name>
    <dbReference type="NCBI Taxonomy" id="2708020"/>
    <lineage>
        <taxon>Bacteria</taxon>
        <taxon>Pseudomonadati</taxon>
        <taxon>Pseudomonadota</taxon>
        <taxon>Gammaproteobacteria</taxon>
        <taxon>Legionellales</taxon>
        <taxon>Legionellaceae</taxon>
        <taxon>Legionella</taxon>
    </lineage>
</organism>
<dbReference type="PANTHER" id="PTHR34069:SF2">
    <property type="entry name" value="BETA-KETOACYL-[ACYL-CARRIER-PROTEIN] SYNTHASE III"/>
    <property type="match status" value="1"/>
</dbReference>
<evidence type="ECO:0000259" key="3">
    <source>
        <dbReference type="Pfam" id="PF08541"/>
    </source>
</evidence>
<name>A0A6F8T1R6_9GAMM</name>
<accession>A0A6F8T1R6</accession>
<dbReference type="Pfam" id="PF08541">
    <property type="entry name" value="ACP_syn_III_C"/>
    <property type="match status" value="1"/>
</dbReference>
<dbReference type="RefSeq" id="WP_173236464.1">
    <property type="nucleotide sequence ID" value="NZ_AP022839.1"/>
</dbReference>
<dbReference type="EMBL" id="AP022839">
    <property type="protein sequence ID" value="BCA94624.1"/>
    <property type="molecule type" value="Genomic_DNA"/>
</dbReference>
<keyword evidence="2" id="KW-0012">Acyltransferase</keyword>
<keyword evidence="6" id="KW-1185">Reference proteome</keyword>
<dbReference type="GO" id="GO:0044550">
    <property type="term" value="P:secondary metabolite biosynthetic process"/>
    <property type="evidence" value="ECO:0007669"/>
    <property type="project" value="TreeGrafter"/>
</dbReference>
<dbReference type="CDD" id="cd00830">
    <property type="entry name" value="KAS_III"/>
    <property type="match status" value="1"/>
</dbReference>